<sequence>MNLILVLFILSVILIQGIQSYCIYNKLTDGSSFDIVQRYSPTLEVKLFRKTLGKDAKECCPYTTWDCSPRPINYDYVYFTIYFKWPRFDSYAHITKCTSGGALTIQGSENDHWAECTTAEGITERIDLIAYDQQ</sequence>
<comment type="caution">
    <text evidence="2">The sequence shown here is derived from an EMBL/GenBank/DDBJ whole genome shotgun (WGS) entry which is preliminary data.</text>
</comment>
<gene>
    <name evidence="2" type="ORF">INT46_003403</name>
</gene>
<dbReference type="AlphaFoldDB" id="A0A8H7UZL6"/>
<protein>
    <submittedName>
        <fullName evidence="2">Uncharacterized protein</fullName>
    </submittedName>
</protein>
<evidence type="ECO:0000313" key="3">
    <source>
        <dbReference type="Proteomes" id="UP000650833"/>
    </source>
</evidence>
<organism evidence="2 3">
    <name type="scientific">Mucor plumbeus</name>
    <dbReference type="NCBI Taxonomy" id="97098"/>
    <lineage>
        <taxon>Eukaryota</taxon>
        <taxon>Fungi</taxon>
        <taxon>Fungi incertae sedis</taxon>
        <taxon>Mucoromycota</taxon>
        <taxon>Mucoromycotina</taxon>
        <taxon>Mucoromycetes</taxon>
        <taxon>Mucorales</taxon>
        <taxon>Mucorineae</taxon>
        <taxon>Mucoraceae</taxon>
        <taxon>Mucor</taxon>
    </lineage>
</organism>
<evidence type="ECO:0000256" key="1">
    <source>
        <dbReference type="SAM" id="SignalP"/>
    </source>
</evidence>
<proteinExistence type="predicted"/>
<accession>A0A8H7UZL6</accession>
<dbReference type="EMBL" id="JAEPRC010000486">
    <property type="protein sequence ID" value="KAG2196224.1"/>
    <property type="molecule type" value="Genomic_DNA"/>
</dbReference>
<reference evidence="2" key="1">
    <citation type="submission" date="2020-12" db="EMBL/GenBank/DDBJ databases">
        <title>Metabolic potential, ecology and presence of endohyphal bacteria is reflected in genomic diversity of Mucoromycotina.</title>
        <authorList>
            <person name="Muszewska A."/>
            <person name="Okrasinska A."/>
            <person name="Steczkiewicz K."/>
            <person name="Drgas O."/>
            <person name="Orlowska M."/>
            <person name="Perlinska-Lenart U."/>
            <person name="Aleksandrzak-Piekarczyk T."/>
            <person name="Szatraj K."/>
            <person name="Zielenkiewicz U."/>
            <person name="Pilsyk S."/>
            <person name="Malc E."/>
            <person name="Mieczkowski P."/>
            <person name="Kruszewska J.S."/>
            <person name="Biernat P."/>
            <person name="Pawlowska J."/>
        </authorList>
    </citation>
    <scope>NUCLEOTIDE SEQUENCE</scope>
    <source>
        <strain evidence="2">CBS 226.32</strain>
    </source>
</reference>
<evidence type="ECO:0000313" key="2">
    <source>
        <dbReference type="EMBL" id="KAG2196224.1"/>
    </source>
</evidence>
<keyword evidence="3" id="KW-1185">Reference proteome</keyword>
<name>A0A8H7UZL6_9FUNG</name>
<dbReference type="OrthoDB" id="2214014at2759"/>
<dbReference type="Proteomes" id="UP000650833">
    <property type="component" value="Unassembled WGS sequence"/>
</dbReference>
<feature type="signal peptide" evidence="1">
    <location>
        <begin position="1"/>
        <end position="20"/>
    </location>
</feature>
<feature type="chain" id="PRO_5034031918" evidence="1">
    <location>
        <begin position="21"/>
        <end position="134"/>
    </location>
</feature>
<keyword evidence="1" id="KW-0732">Signal</keyword>